<evidence type="ECO:0000313" key="4">
    <source>
        <dbReference type="Proteomes" id="UP000184330"/>
    </source>
</evidence>
<evidence type="ECO:0000313" key="3">
    <source>
        <dbReference type="EMBL" id="CZR61342.1"/>
    </source>
</evidence>
<dbReference type="PANTHER" id="PTHR47843">
    <property type="entry name" value="BTB DOMAIN-CONTAINING PROTEIN-RELATED"/>
    <property type="match status" value="1"/>
</dbReference>
<feature type="compositionally biased region" description="Basic and acidic residues" evidence="1">
    <location>
        <begin position="1"/>
        <end position="14"/>
    </location>
</feature>
<reference evidence="3 4" key="1">
    <citation type="submission" date="2016-03" db="EMBL/GenBank/DDBJ databases">
        <authorList>
            <person name="Ploux O."/>
        </authorList>
    </citation>
    <scope>NUCLEOTIDE SEQUENCE [LARGE SCALE GENOMIC DNA]</scope>
    <source>
        <strain evidence="3 4">UAMH 11012</strain>
    </source>
</reference>
<keyword evidence="4" id="KW-1185">Reference proteome</keyword>
<evidence type="ECO:0000256" key="1">
    <source>
        <dbReference type="SAM" id="MobiDB-lite"/>
    </source>
</evidence>
<dbReference type="OrthoDB" id="6359816at2759"/>
<organism evidence="3 4">
    <name type="scientific">Phialocephala subalpina</name>
    <dbReference type="NCBI Taxonomy" id="576137"/>
    <lineage>
        <taxon>Eukaryota</taxon>
        <taxon>Fungi</taxon>
        <taxon>Dikarya</taxon>
        <taxon>Ascomycota</taxon>
        <taxon>Pezizomycotina</taxon>
        <taxon>Leotiomycetes</taxon>
        <taxon>Helotiales</taxon>
        <taxon>Mollisiaceae</taxon>
        <taxon>Phialocephala</taxon>
        <taxon>Phialocephala fortinii species complex</taxon>
    </lineage>
</organism>
<dbReference type="InterPro" id="IPR000210">
    <property type="entry name" value="BTB/POZ_dom"/>
</dbReference>
<accession>A0A1L7X8K7</accession>
<dbReference type="PANTHER" id="PTHR47843:SF5">
    <property type="entry name" value="BTB_POZ DOMAIN PROTEIN"/>
    <property type="match status" value="1"/>
</dbReference>
<sequence length="352" mass="40204">MGSTAAHEKLKSEFRASNFSITRENKQRKQQRQNFHIYSDKPEQDESELQLLLEIQEAEKRKSNTMASDFGDSTSTIPGSPSNVAHNPIEALQNSLASGKYSDLLINHGLRRWKAHRVIVCSQSSILESMIEEHDNGTNTLNLSDYDYDAVRYLLEYLYGTNYVTQDVEPEFGLFDHIRVFNLGVSLQISGLINLSVLKFRHNLNNYVDSPLLFFSVVREIYTTQPQPSPLTPPVRRFQVFPSFNQNERERERVNVPTNPGLRLAVLEAGVAEMRKLLSGEYREEFLDLTGEVTDFQAEMYLLMLENPNRPLEMRVEEKVLCENCGPRPVGDGYLVETECKSCGEPRALAFN</sequence>
<name>A0A1L7X8K7_9HELO</name>
<feature type="domain" description="BTB" evidence="2">
    <location>
        <begin position="102"/>
        <end position="167"/>
    </location>
</feature>
<dbReference type="Gene3D" id="3.30.710.10">
    <property type="entry name" value="Potassium Channel Kv1.1, Chain A"/>
    <property type="match status" value="1"/>
</dbReference>
<dbReference type="SUPFAM" id="SSF54695">
    <property type="entry name" value="POZ domain"/>
    <property type="match status" value="1"/>
</dbReference>
<dbReference type="CDD" id="cd18186">
    <property type="entry name" value="BTB_POZ_ZBTB_KLHL-like"/>
    <property type="match status" value="1"/>
</dbReference>
<gene>
    <name evidence="3" type="ORF">PAC_11238</name>
</gene>
<feature type="region of interest" description="Disordered" evidence="1">
    <location>
        <begin position="62"/>
        <end position="81"/>
    </location>
</feature>
<feature type="region of interest" description="Disordered" evidence="1">
    <location>
        <begin position="1"/>
        <end position="45"/>
    </location>
</feature>
<evidence type="ECO:0000259" key="2">
    <source>
        <dbReference type="PROSITE" id="PS50097"/>
    </source>
</evidence>
<protein>
    <recommendedName>
        <fullName evidence="2">BTB domain-containing protein</fullName>
    </recommendedName>
</protein>
<feature type="compositionally biased region" description="Polar residues" evidence="1">
    <location>
        <begin position="64"/>
        <end position="81"/>
    </location>
</feature>
<dbReference type="Pfam" id="PF00651">
    <property type="entry name" value="BTB"/>
    <property type="match status" value="1"/>
</dbReference>
<dbReference type="EMBL" id="FJOG01000018">
    <property type="protein sequence ID" value="CZR61342.1"/>
    <property type="molecule type" value="Genomic_DNA"/>
</dbReference>
<dbReference type="AlphaFoldDB" id="A0A1L7X8K7"/>
<dbReference type="SMART" id="SM00225">
    <property type="entry name" value="BTB"/>
    <property type="match status" value="1"/>
</dbReference>
<dbReference type="PROSITE" id="PS50097">
    <property type="entry name" value="BTB"/>
    <property type="match status" value="1"/>
</dbReference>
<proteinExistence type="predicted"/>
<dbReference type="STRING" id="576137.A0A1L7X8K7"/>
<dbReference type="Proteomes" id="UP000184330">
    <property type="component" value="Unassembled WGS sequence"/>
</dbReference>
<dbReference type="InterPro" id="IPR011333">
    <property type="entry name" value="SKP1/BTB/POZ_sf"/>
</dbReference>